<organism evidence="1 4">
    <name type="scientific">Mycobacterium tuberculosis</name>
    <dbReference type="NCBI Taxonomy" id="1773"/>
    <lineage>
        <taxon>Bacteria</taxon>
        <taxon>Bacillati</taxon>
        <taxon>Actinomycetota</taxon>
        <taxon>Actinomycetes</taxon>
        <taxon>Mycobacteriales</taxon>
        <taxon>Mycobacteriaceae</taxon>
        <taxon>Mycobacterium</taxon>
        <taxon>Mycobacterium tuberculosis complex</taxon>
    </lineage>
</organism>
<dbReference type="EMBL" id="CNFT01001439">
    <property type="protein sequence ID" value="CKT29786.1"/>
    <property type="molecule type" value="Genomic_DNA"/>
</dbReference>
<name>A0A655AHC2_MYCTX</name>
<evidence type="ECO:0000313" key="2">
    <source>
        <dbReference type="EMBL" id="CNX42036.1"/>
    </source>
</evidence>
<dbReference type="Proteomes" id="UP000050164">
    <property type="component" value="Unassembled WGS sequence"/>
</dbReference>
<gene>
    <name evidence="2" type="ORF">ERS007661_04624</name>
    <name evidence="1" type="ORF">ERS027659_04217</name>
</gene>
<protein>
    <submittedName>
        <fullName evidence="1">Uncharacterized protein</fullName>
    </submittedName>
</protein>
<dbReference type="EMBL" id="CQQC01003065">
    <property type="protein sequence ID" value="CNX42036.1"/>
    <property type="molecule type" value="Genomic_DNA"/>
</dbReference>
<proteinExistence type="predicted"/>
<dbReference type="Proteomes" id="UP000039217">
    <property type="component" value="Unassembled WGS sequence"/>
</dbReference>
<sequence>MGACRNFASRAAYSSTASLSGASVMRTTIQLMSDAGWSTFERMTATGQCAFSASSVAVEPKIELA</sequence>
<accession>A0A655AHC2</accession>
<evidence type="ECO:0000313" key="3">
    <source>
        <dbReference type="Proteomes" id="UP000039217"/>
    </source>
</evidence>
<evidence type="ECO:0000313" key="1">
    <source>
        <dbReference type="EMBL" id="CKT29786.1"/>
    </source>
</evidence>
<evidence type="ECO:0000313" key="4">
    <source>
        <dbReference type="Proteomes" id="UP000050164"/>
    </source>
</evidence>
<dbReference type="AlphaFoldDB" id="A0A655AHC2"/>
<reference evidence="3 4" key="1">
    <citation type="submission" date="2015-03" db="EMBL/GenBank/DDBJ databases">
        <authorList>
            <consortium name="Pathogen Informatics"/>
        </authorList>
    </citation>
    <scope>NUCLEOTIDE SEQUENCE [LARGE SCALE GENOMIC DNA]</scope>
    <source>
        <strain evidence="1 4">Bir 185</strain>
        <strain evidence="2 3">D00501624</strain>
    </source>
</reference>